<keyword evidence="1" id="KW-0732">Signal</keyword>
<evidence type="ECO:0000313" key="2">
    <source>
        <dbReference type="EMBL" id="CAA9463084.1"/>
    </source>
</evidence>
<accession>A0A6J4RDW3</accession>
<organism evidence="2">
    <name type="scientific">uncultured Rubrobacteraceae bacterium</name>
    <dbReference type="NCBI Taxonomy" id="349277"/>
    <lineage>
        <taxon>Bacteria</taxon>
        <taxon>Bacillati</taxon>
        <taxon>Actinomycetota</taxon>
        <taxon>Rubrobacteria</taxon>
        <taxon>Rubrobacterales</taxon>
        <taxon>Rubrobacteraceae</taxon>
        <taxon>environmental samples</taxon>
    </lineage>
</organism>
<dbReference type="EMBL" id="CADCVF010000060">
    <property type="protein sequence ID" value="CAA9463084.1"/>
    <property type="molecule type" value="Genomic_DNA"/>
</dbReference>
<reference evidence="2" key="1">
    <citation type="submission" date="2020-02" db="EMBL/GenBank/DDBJ databases">
        <authorList>
            <person name="Meier V. D."/>
        </authorList>
    </citation>
    <scope>NUCLEOTIDE SEQUENCE</scope>
    <source>
        <strain evidence="2">AVDCRST_MAG58</strain>
    </source>
</reference>
<dbReference type="AlphaFoldDB" id="A0A6J4RDW3"/>
<feature type="signal peptide" evidence="1">
    <location>
        <begin position="1"/>
        <end position="24"/>
    </location>
</feature>
<protein>
    <submittedName>
        <fullName evidence="2">Uncharacterized protein</fullName>
    </submittedName>
</protein>
<proteinExistence type="predicted"/>
<sequence>MVAIVVLTVAVVPMVGMFEAAIQAADASGDYDKARTCAVQKLEHMKSLPYEAVEGGLQGGVCAPSGFGYTITAQSIGTDLSDGSGEEGLSMITVTVDWGGENSYGVSGVVSRW</sequence>
<feature type="chain" id="PRO_5039715646" evidence="1">
    <location>
        <begin position="25"/>
        <end position="113"/>
    </location>
</feature>
<gene>
    <name evidence="2" type="ORF">AVDCRST_MAG58-2863</name>
</gene>
<evidence type="ECO:0000256" key="1">
    <source>
        <dbReference type="SAM" id="SignalP"/>
    </source>
</evidence>
<name>A0A6J4RDW3_9ACTN</name>